<dbReference type="Gene3D" id="1.25.40.20">
    <property type="entry name" value="Ankyrin repeat-containing domain"/>
    <property type="match status" value="1"/>
</dbReference>
<feature type="compositionally biased region" description="Basic residues" evidence="1">
    <location>
        <begin position="1"/>
        <end position="21"/>
    </location>
</feature>
<dbReference type="SMR" id="Q7S1J8"/>
<evidence type="ECO:0000259" key="2">
    <source>
        <dbReference type="Pfam" id="PF24476"/>
    </source>
</evidence>
<evidence type="ECO:0000256" key="1">
    <source>
        <dbReference type="SAM" id="MobiDB-lite"/>
    </source>
</evidence>
<dbReference type="VEuPathDB" id="FungiDB:NCU09957"/>
<proteinExistence type="predicted"/>
<dbReference type="KEGG" id="ncr:NCU09957"/>
<dbReference type="Proteomes" id="UP000001805">
    <property type="component" value="Chromosome 2, Linkage Group V"/>
</dbReference>
<dbReference type="PaxDb" id="5141-EFNCRP00000009668"/>
<accession>Q7S1J8</accession>
<dbReference type="InterPro" id="IPR036770">
    <property type="entry name" value="Ankyrin_rpt-contain_sf"/>
</dbReference>
<evidence type="ECO:0000313" key="4">
    <source>
        <dbReference type="Proteomes" id="UP000001805"/>
    </source>
</evidence>
<dbReference type="HOGENOM" id="CLU_304844_0_0_1"/>
<dbReference type="RefSeq" id="XP_958464.3">
    <property type="nucleotide sequence ID" value="XM_953371.3"/>
</dbReference>
<gene>
    <name evidence="3" type="ORF">NCU09957</name>
</gene>
<name>Q7S1J8_NEUCR</name>
<reference evidence="3 4" key="1">
    <citation type="journal article" date="2003" name="Nature">
        <title>The genome sequence of the filamentous fungus Neurospora crassa.</title>
        <authorList>
            <person name="Galagan J.E."/>
            <person name="Calvo S.E."/>
            <person name="Borkovich K.A."/>
            <person name="Selker E.U."/>
            <person name="Read N.D."/>
            <person name="Jaffe D."/>
            <person name="FitzHugh W."/>
            <person name="Ma L.J."/>
            <person name="Smirnov S."/>
            <person name="Purcell S."/>
            <person name="Rehman B."/>
            <person name="Elkins T."/>
            <person name="Engels R."/>
            <person name="Wang S."/>
            <person name="Nielsen C.B."/>
            <person name="Butler J."/>
            <person name="Endrizzi M."/>
            <person name="Qui D."/>
            <person name="Ianakiev P."/>
            <person name="Bell-Pedersen D."/>
            <person name="Nelson M.A."/>
            <person name="Werner-Washburne M."/>
            <person name="Selitrennikoff C.P."/>
            <person name="Kinsey J.A."/>
            <person name="Braun E.L."/>
            <person name="Zelter A."/>
            <person name="Schulte U."/>
            <person name="Kothe G.O."/>
            <person name="Jedd G."/>
            <person name="Mewes W."/>
            <person name="Staben C."/>
            <person name="Marcotte E."/>
            <person name="Greenberg D."/>
            <person name="Roy A."/>
            <person name="Foley K."/>
            <person name="Naylor J."/>
            <person name="Stange-Thomann N."/>
            <person name="Barrett R."/>
            <person name="Gnerre S."/>
            <person name="Kamal M."/>
            <person name="Kamvysselis M."/>
            <person name="Mauceli E."/>
            <person name="Bielke C."/>
            <person name="Rudd S."/>
            <person name="Frishman D."/>
            <person name="Krystofova S."/>
            <person name="Rasmussen C."/>
            <person name="Metzenberg R.L."/>
            <person name="Perkins D.D."/>
            <person name="Kroken S."/>
            <person name="Cogoni C."/>
            <person name="Macino G."/>
            <person name="Catcheside D."/>
            <person name="Li W."/>
            <person name="Pratt R.J."/>
            <person name="Osmani S.A."/>
            <person name="DeSouza C.P."/>
            <person name="Glass L."/>
            <person name="Orbach M.J."/>
            <person name="Berglund J.A."/>
            <person name="Voelker R."/>
            <person name="Yarden O."/>
            <person name="Plamann M."/>
            <person name="Seiler S."/>
            <person name="Dunlap J."/>
            <person name="Radford A."/>
            <person name="Aramayo R."/>
            <person name="Natvig D.O."/>
            <person name="Alex L.A."/>
            <person name="Mannhaupt G."/>
            <person name="Ebbole D.J."/>
            <person name="Freitag M."/>
            <person name="Paulsen I."/>
            <person name="Sachs M.S."/>
            <person name="Lander E.S."/>
            <person name="Nusbaum C."/>
            <person name="Birren B."/>
        </authorList>
    </citation>
    <scope>NUCLEOTIDE SEQUENCE [LARGE SCALE GENOMIC DNA]</scope>
    <source>
        <strain evidence="4">ATCC 24698 / 74-OR23-1A / CBS 708.71 / DSM 1257 / FGSC 987</strain>
    </source>
</reference>
<dbReference type="Pfam" id="PF24476">
    <property type="entry name" value="DUF7580"/>
    <property type="match status" value="1"/>
</dbReference>
<dbReference type="AlphaFoldDB" id="Q7S1J8"/>
<dbReference type="OrthoDB" id="4582631at2759"/>
<feature type="domain" description="DUF7580" evidence="2">
    <location>
        <begin position="778"/>
        <end position="979"/>
    </location>
</feature>
<dbReference type="InParanoid" id="Q7S1J8"/>
<dbReference type="PANTHER" id="PTHR35186:SF4">
    <property type="entry name" value="PRION-INHIBITION AND PROPAGATION HELO DOMAIN-CONTAINING PROTEIN"/>
    <property type="match status" value="1"/>
</dbReference>
<feature type="region of interest" description="Disordered" evidence="1">
    <location>
        <begin position="1"/>
        <end position="40"/>
    </location>
</feature>
<sequence length="986" mass="110117">MAPKKTRVKKAQTKKKAAKRIQPKEILSPETPPADGSSPFTRLPLEVHMVIGDTLKADMQLGALAKLARTSRRLCSFYEQQIYKGRGNSNNIVALMWGTRHNSVTVMQSAQQWGANLDVQAYHLNRMGSRRTHGLHGSGTALQLAIRDQNNASMCWLLDEHARVDIPGKPAQGMCQCTSQSRSHASSLHLAFCNGNLLAATTLLRREPVASVRYSLEVDTRSILNTAVKAVLSGYSVSFLAVALENPAICKSINSFQGVDHRTPIKVALSPNHVGRHHLELILDALVKAGASLGPYPHGSDVEGDYSPLWSSLYRDDREAATYLLRLGCDPNGNRPHPITPRWRSPLHWYIGHESHDRWYTPRWQQEHVAYEWMRRRRLSIRDFIGVLLEHGASLDITDLAGNSPLDYAVSYMDRFVEPKRRVAGFKLVKLLLAKVKAEGISKESRRRADDVIATLVQDLRAEHATHDLSDVRVREHSEEDWDYDSYGEQPLSLRRISEPLPDKVSFRKELKRLSFALNKSVYLELLTRIRDGVSSLEALTSQNCDLEPERNKGSNGRLYRLMNSLSGGIYQALCAAMNACQCPTSHLLGLKLSTPSYTSVIPDDEDEDVVRNLSMKLAISDQDTTHGNIDRPWSSFMVKPSSRLPQCRLSTCQQPTAFLVAERPTKRAQKTVGFSFSEMPAIKRHGLLPRHSSRKVEVTASSSSSTQTVTLEVVSTKPETPNEDIIMDLCETLRQLPSLQTSSCCGHIVGPSTINASATERYGLYALGHLRPSDSYGQCSFISLHEVLTEQLTAPSLFYDEDRLRLAYTLASSVLQLAGTPWLTTKVTTKDVFLIRCNGTTHFQEAFVIRQLPEISDSMQLDAQSPQCLAGGVHPNQGMLFLGIILIEIMLGTPFDCFRECHIKQHGPSTLGSFFSDYDTAITLLGRLETKGGPNYKRAVERCIKCKFPQPKANIDGDEFRRLVYGHVVAPLEEDLKQYSLPDLL</sequence>
<dbReference type="SUPFAM" id="SSF48403">
    <property type="entry name" value="Ankyrin repeat"/>
    <property type="match status" value="1"/>
</dbReference>
<evidence type="ECO:0000313" key="3">
    <source>
        <dbReference type="EMBL" id="EAA29228.3"/>
    </source>
</evidence>
<dbReference type="STRING" id="367110.Q7S1J8"/>
<protein>
    <recommendedName>
        <fullName evidence="2">DUF7580 domain-containing protein</fullName>
    </recommendedName>
</protein>
<dbReference type="GeneID" id="3874602"/>
<dbReference type="InterPro" id="IPR056002">
    <property type="entry name" value="DUF7580"/>
</dbReference>
<dbReference type="PANTHER" id="PTHR35186">
    <property type="entry name" value="ANK_REP_REGION DOMAIN-CONTAINING PROTEIN"/>
    <property type="match status" value="1"/>
</dbReference>
<dbReference type="EMBL" id="CM002240">
    <property type="protein sequence ID" value="EAA29228.3"/>
    <property type="molecule type" value="Genomic_DNA"/>
</dbReference>
<organism evidence="3 4">
    <name type="scientific">Neurospora crassa (strain ATCC 24698 / 74-OR23-1A / CBS 708.71 / DSM 1257 / FGSC 987)</name>
    <dbReference type="NCBI Taxonomy" id="367110"/>
    <lineage>
        <taxon>Eukaryota</taxon>
        <taxon>Fungi</taxon>
        <taxon>Dikarya</taxon>
        <taxon>Ascomycota</taxon>
        <taxon>Pezizomycotina</taxon>
        <taxon>Sordariomycetes</taxon>
        <taxon>Sordariomycetidae</taxon>
        <taxon>Sordariales</taxon>
        <taxon>Sordariaceae</taxon>
        <taxon>Neurospora</taxon>
    </lineage>
</organism>
<keyword evidence="4" id="KW-1185">Reference proteome</keyword>